<reference evidence="1" key="1">
    <citation type="submission" date="2019-04" db="EMBL/GenBank/DDBJ databases">
        <title>Microbes associate with the intestines of laboratory mice.</title>
        <authorList>
            <person name="Navarre W."/>
            <person name="Wong E."/>
            <person name="Huang K."/>
            <person name="Tropini C."/>
            <person name="Ng K."/>
            <person name="Yu B."/>
        </authorList>
    </citation>
    <scope>NUCLEOTIDE SEQUENCE</scope>
    <source>
        <strain evidence="1">NM72_1-8</strain>
    </source>
</reference>
<comment type="caution">
    <text evidence="1">The sequence shown here is derived from an EMBL/GenBank/DDBJ whole genome shotgun (WGS) entry which is preliminary data.</text>
</comment>
<keyword evidence="2" id="KW-1185">Reference proteome</keyword>
<evidence type="ECO:0000313" key="1">
    <source>
        <dbReference type="EMBL" id="TGY00387.1"/>
    </source>
</evidence>
<gene>
    <name evidence="1" type="ORF">E5357_02485</name>
</gene>
<dbReference type="EMBL" id="SRZB01000002">
    <property type="protein sequence ID" value="TGY00387.1"/>
    <property type="molecule type" value="Genomic_DNA"/>
</dbReference>
<name>A0AC61R2C4_9FIRM</name>
<evidence type="ECO:0000313" key="2">
    <source>
        <dbReference type="Proteomes" id="UP000307720"/>
    </source>
</evidence>
<proteinExistence type="predicted"/>
<protein>
    <submittedName>
        <fullName evidence="1">Radical SAM protein</fullName>
    </submittedName>
</protein>
<dbReference type="Proteomes" id="UP000307720">
    <property type="component" value="Unassembled WGS sequence"/>
</dbReference>
<organism evidence="1 2">
    <name type="scientific">Hominisplanchenecus murintestinalis</name>
    <dbReference type="NCBI Taxonomy" id="2941517"/>
    <lineage>
        <taxon>Bacteria</taxon>
        <taxon>Bacillati</taxon>
        <taxon>Bacillota</taxon>
        <taxon>Clostridia</taxon>
        <taxon>Lachnospirales</taxon>
        <taxon>Lachnospiraceae</taxon>
        <taxon>Hominisplanchenecus</taxon>
    </lineage>
</organism>
<sequence length="396" mass="45837">MKWTKKGHELEEQWEALKGGCFYIYGAGDYGARMSRTLSKLGIEFAFVDGNYDKQQNGYLGKKVISPVELVERPEKKLIILAAMENTMLEMRRILEKHGMEKNRDFWYMEEFKQSVLPVYAWYALGKIYMPSVGFLSTTVCNLNCDGCLNFTAYNKNQKNENVEDLKKTLADYFKNVDVVDFFSYTGGEPFLHPEADEILEYIGSHYRKQIVSLGISTNCTIVPKDRVCEICARYGFRFLIDDYSKYVERSKKILPEIEEKLQKYGVEYAVNTGDEAYWIDLEPLKTDNYGMSEEELIAYRDRCAVPYRELYHSRLYACNYANFGIKAGLETEEPNDSFDLSGGEVEDKVVFVEFIMGYTEKGYVNFCKHCADFLPINPYKKPVGKQLPRGEEKNV</sequence>
<accession>A0AC61R2C4</accession>